<dbReference type="Proteomes" id="UP000006049">
    <property type="component" value="Chromosome"/>
</dbReference>
<evidence type="ECO:0000313" key="2">
    <source>
        <dbReference type="EMBL" id="AFL79757.1"/>
    </source>
</evidence>
<gene>
    <name evidence="2" type="ordered locus">Aeqsu_0234</name>
</gene>
<keyword evidence="3" id="KW-1185">Reference proteome</keyword>
<sequence length="198" mass="22136">MIKRLLFLGVLLNSFLAISQTIEFGPLVQYHRSAFIFEDRTKIIVGDDNINYGNKTTESDSHIGFGGYAAYYTENTFSYAVDLFYVATSSPNYGDNTFHSINLIPTVGAEIGNSNLHFNLGIGAGFMLNKPSFDNVKDVQPRNYSAIDGLVKLALQYRIKELMSIDGGVLYGVNNVVDEQRRFHFYIGARVPLNLLID</sequence>
<keyword evidence="1" id="KW-0732">Signal</keyword>
<dbReference type="RefSeq" id="WP_014781015.1">
    <property type="nucleotide sequence ID" value="NC_018013.1"/>
</dbReference>
<feature type="signal peptide" evidence="1">
    <location>
        <begin position="1"/>
        <end position="19"/>
    </location>
</feature>
<reference evidence="2 3" key="1">
    <citation type="submission" date="2012-06" db="EMBL/GenBank/DDBJ databases">
        <title>The complete genome of Aequorivita sublithincola DSM 14238.</title>
        <authorList>
            <consortium name="US DOE Joint Genome Institute (JGI-PGF)"/>
            <person name="Lucas S."/>
            <person name="Copeland A."/>
            <person name="Lapidus A."/>
            <person name="Goodwin L."/>
            <person name="Pitluck S."/>
            <person name="Peters L."/>
            <person name="Munk A.C.C."/>
            <person name="Kyrpides N."/>
            <person name="Mavromatis K."/>
            <person name="Pagani I."/>
            <person name="Ivanova N."/>
            <person name="Ovchinnikova G."/>
            <person name="Zeytun A."/>
            <person name="Detter J.C."/>
            <person name="Han C."/>
            <person name="Land M."/>
            <person name="Hauser L."/>
            <person name="Markowitz V."/>
            <person name="Cheng J.-F."/>
            <person name="Hugenholtz P."/>
            <person name="Woyke T."/>
            <person name="Wu D."/>
            <person name="Tindall B."/>
            <person name="Faehnrich R."/>
            <person name="Brambilla E."/>
            <person name="Klenk H.-P."/>
            <person name="Eisen J.A."/>
        </authorList>
    </citation>
    <scope>NUCLEOTIDE SEQUENCE [LARGE SCALE GENOMIC DNA]</scope>
    <source>
        <strain evidence="3">DSM 14238 / LMG 21431 / ACAM 643 / 9-3</strain>
    </source>
</reference>
<name>I3YRY9_AEQSU</name>
<evidence type="ECO:0008006" key="4">
    <source>
        <dbReference type="Google" id="ProtNLM"/>
    </source>
</evidence>
<dbReference type="EMBL" id="CP003280">
    <property type="protein sequence ID" value="AFL79757.1"/>
    <property type="molecule type" value="Genomic_DNA"/>
</dbReference>
<dbReference type="OrthoDB" id="1425561at2"/>
<protein>
    <recommendedName>
        <fullName evidence="4">Outer membrane protein beta-barrel domain-containing protein</fullName>
    </recommendedName>
</protein>
<dbReference type="eggNOG" id="ENOG5033HP4">
    <property type="taxonomic scope" value="Bacteria"/>
</dbReference>
<organism evidence="2 3">
    <name type="scientific">Aequorivita sublithincola (strain DSM 14238 / LMG 21431 / ACAM 643 / 9-3)</name>
    <dbReference type="NCBI Taxonomy" id="746697"/>
    <lineage>
        <taxon>Bacteria</taxon>
        <taxon>Pseudomonadati</taxon>
        <taxon>Bacteroidota</taxon>
        <taxon>Flavobacteriia</taxon>
        <taxon>Flavobacteriales</taxon>
        <taxon>Flavobacteriaceae</taxon>
        <taxon>Aequorivita</taxon>
    </lineage>
</organism>
<accession>I3YRY9</accession>
<feature type="chain" id="PRO_5003683470" description="Outer membrane protein beta-barrel domain-containing protein" evidence="1">
    <location>
        <begin position="20"/>
        <end position="198"/>
    </location>
</feature>
<evidence type="ECO:0000313" key="3">
    <source>
        <dbReference type="Proteomes" id="UP000006049"/>
    </source>
</evidence>
<dbReference type="KEGG" id="asl:Aeqsu_0234"/>
<evidence type="ECO:0000256" key="1">
    <source>
        <dbReference type="SAM" id="SignalP"/>
    </source>
</evidence>
<dbReference type="AlphaFoldDB" id="I3YRY9"/>
<dbReference type="HOGENOM" id="CLU_1375669_0_0_10"/>
<proteinExistence type="predicted"/>